<dbReference type="RefSeq" id="WP_187737013.1">
    <property type="nucleotide sequence ID" value="NZ_CP060790.1"/>
</dbReference>
<gene>
    <name evidence="1" type="ORF">H9L24_03605</name>
</gene>
<sequence length="65" mass="7118">MPRLSSRPRDTLQRGLRAAVEAHRANFVCELLARHGEKALARALNDLSGRVIADALSMRGPATRP</sequence>
<name>A0A7H0HHL6_9BURK</name>
<accession>A0A7H0HHL6</accession>
<evidence type="ECO:0000313" key="2">
    <source>
        <dbReference type="Proteomes" id="UP000516057"/>
    </source>
</evidence>
<organism evidence="1 2">
    <name type="scientific">Paenacidovorax monticola</name>
    <dbReference type="NCBI Taxonomy" id="1926868"/>
    <lineage>
        <taxon>Bacteria</taxon>
        <taxon>Pseudomonadati</taxon>
        <taxon>Pseudomonadota</taxon>
        <taxon>Betaproteobacteria</taxon>
        <taxon>Burkholderiales</taxon>
        <taxon>Comamonadaceae</taxon>
        <taxon>Paenacidovorax</taxon>
    </lineage>
</organism>
<reference evidence="1 2" key="1">
    <citation type="submission" date="2020-08" db="EMBL/GenBank/DDBJ databases">
        <title>Genome sequence of Acidovorax monticola KACC 19171T.</title>
        <authorList>
            <person name="Hyun D.-W."/>
            <person name="Bae J.-W."/>
        </authorList>
    </citation>
    <scope>NUCLEOTIDE SEQUENCE [LARGE SCALE GENOMIC DNA]</scope>
    <source>
        <strain evidence="1 2">KACC 19171</strain>
    </source>
</reference>
<protein>
    <submittedName>
        <fullName evidence="1">Uncharacterized protein</fullName>
    </submittedName>
</protein>
<dbReference type="KEGG" id="amon:H9L24_03605"/>
<dbReference type="Proteomes" id="UP000516057">
    <property type="component" value="Chromosome"/>
</dbReference>
<dbReference type="EMBL" id="CP060790">
    <property type="protein sequence ID" value="QNP60032.1"/>
    <property type="molecule type" value="Genomic_DNA"/>
</dbReference>
<keyword evidence="2" id="KW-1185">Reference proteome</keyword>
<evidence type="ECO:0000313" key="1">
    <source>
        <dbReference type="EMBL" id="QNP60032.1"/>
    </source>
</evidence>
<dbReference type="AlphaFoldDB" id="A0A7H0HHL6"/>
<proteinExistence type="predicted"/>